<dbReference type="SUPFAM" id="SSF144232">
    <property type="entry name" value="HIT/MYND zinc finger-like"/>
    <property type="match status" value="1"/>
</dbReference>
<evidence type="ECO:0000313" key="7">
    <source>
        <dbReference type="Proteomes" id="UP000325902"/>
    </source>
</evidence>
<keyword evidence="3" id="KW-0862">Zinc</keyword>
<keyword evidence="2 4" id="KW-0863">Zinc-finger</keyword>
<comment type="caution">
    <text evidence="6">The sequence shown here is derived from an EMBL/GenBank/DDBJ whole genome shotgun (WGS) entry which is preliminary data.</text>
</comment>
<keyword evidence="1" id="KW-0479">Metal-binding</keyword>
<dbReference type="SUPFAM" id="SSF159941">
    <property type="entry name" value="MM3350-like"/>
    <property type="match status" value="2"/>
</dbReference>
<dbReference type="PANTHER" id="PTHR41878">
    <property type="entry name" value="LEXA REPRESSOR-RELATED"/>
    <property type="match status" value="1"/>
</dbReference>
<dbReference type="PROSITE" id="PS01360">
    <property type="entry name" value="ZF_MYND_1"/>
    <property type="match status" value="1"/>
</dbReference>
<dbReference type="Pfam" id="PF07929">
    <property type="entry name" value="PRiA4_ORF3"/>
    <property type="match status" value="1"/>
</dbReference>
<dbReference type="PROSITE" id="PS50865">
    <property type="entry name" value="ZF_MYND_2"/>
    <property type="match status" value="1"/>
</dbReference>
<evidence type="ECO:0000313" key="6">
    <source>
        <dbReference type="EMBL" id="KAB2571583.1"/>
    </source>
</evidence>
<dbReference type="PANTHER" id="PTHR41878:SF1">
    <property type="entry name" value="TNPR PROTEIN"/>
    <property type="match status" value="1"/>
</dbReference>
<dbReference type="OrthoDB" id="245563at2759"/>
<sequence length="318" mass="36171">MSFINDDPPATCSSCEKLPDATTTLNRCSRCRTVAYCSKACQAAHWPAHQPFCKRPNCILDVCICPGEITNPVVKRTLSCPSTATFLELHYALQLAFGWTDTHNWDFCVKDPAFKPRAFNLMDHIRRSGIRDRRQLAELQDEDTSVYDAQMAAEPRQFLLRIKSLPGMIYPRTEAMFGDEAHAHPRTREKPANKVKLWEVLDKEPYKGQKLVYTYDFGDGWDHSITIAGREPATSAFTCTDGEGRCPFEDAGGPERWQELKRNVRARTCTEDQKFDMLNSGIDLVSFDPNEFYVWSVDHVNKSLADWKAGLIGFNSTR</sequence>
<evidence type="ECO:0000256" key="2">
    <source>
        <dbReference type="ARBA" id="ARBA00022771"/>
    </source>
</evidence>
<protein>
    <recommendedName>
        <fullName evidence="5">MYND-type domain-containing protein</fullName>
    </recommendedName>
</protein>
<dbReference type="Proteomes" id="UP000325902">
    <property type="component" value="Unassembled WGS sequence"/>
</dbReference>
<dbReference type="InterPro" id="IPR024047">
    <property type="entry name" value="MM3350-like_sf"/>
</dbReference>
<dbReference type="Pfam" id="PF01753">
    <property type="entry name" value="zf-MYND"/>
    <property type="match status" value="1"/>
</dbReference>
<keyword evidence="7" id="KW-1185">Reference proteome</keyword>
<evidence type="ECO:0000259" key="5">
    <source>
        <dbReference type="PROSITE" id="PS50865"/>
    </source>
</evidence>
<evidence type="ECO:0000256" key="1">
    <source>
        <dbReference type="ARBA" id="ARBA00022723"/>
    </source>
</evidence>
<evidence type="ECO:0000256" key="4">
    <source>
        <dbReference type="PROSITE-ProRule" id="PRU00134"/>
    </source>
</evidence>
<organism evidence="6 7">
    <name type="scientific">Lasiodiplodia theobromae</name>
    <dbReference type="NCBI Taxonomy" id="45133"/>
    <lineage>
        <taxon>Eukaryota</taxon>
        <taxon>Fungi</taxon>
        <taxon>Dikarya</taxon>
        <taxon>Ascomycota</taxon>
        <taxon>Pezizomycotina</taxon>
        <taxon>Dothideomycetes</taxon>
        <taxon>Dothideomycetes incertae sedis</taxon>
        <taxon>Botryosphaeriales</taxon>
        <taxon>Botryosphaeriaceae</taxon>
        <taxon>Lasiodiplodia</taxon>
    </lineage>
</organism>
<dbReference type="GO" id="GO:0008270">
    <property type="term" value="F:zinc ion binding"/>
    <property type="evidence" value="ECO:0007669"/>
    <property type="project" value="UniProtKB-KW"/>
</dbReference>
<proteinExistence type="predicted"/>
<name>A0A5N5D1M8_9PEZI</name>
<dbReference type="InterPro" id="IPR012912">
    <property type="entry name" value="Plasmid_pRiA4b_Orf3-like"/>
</dbReference>
<dbReference type="EMBL" id="VCHE01000098">
    <property type="protein sequence ID" value="KAB2571583.1"/>
    <property type="molecule type" value="Genomic_DNA"/>
</dbReference>
<gene>
    <name evidence="6" type="ORF">DBV05_g9769</name>
</gene>
<dbReference type="Gene3D" id="3.10.290.30">
    <property type="entry name" value="MM3350-like"/>
    <property type="match status" value="1"/>
</dbReference>
<dbReference type="AlphaFoldDB" id="A0A5N5D1M8"/>
<dbReference type="InterPro" id="IPR002893">
    <property type="entry name" value="Znf_MYND"/>
</dbReference>
<accession>A0A5N5D1M8</accession>
<reference evidence="6 7" key="1">
    <citation type="journal article" date="2019" name="Sci. Rep.">
        <title>A multi-omics analysis of the grapevine pathogen Lasiodiplodia theobromae reveals that temperature affects the expression of virulence- and pathogenicity-related genes.</title>
        <authorList>
            <person name="Felix C."/>
            <person name="Meneses R."/>
            <person name="Goncalves M.F.M."/>
            <person name="Tilleman L."/>
            <person name="Duarte A.S."/>
            <person name="Jorrin-Novo J.V."/>
            <person name="Van de Peer Y."/>
            <person name="Deforce D."/>
            <person name="Van Nieuwerburgh F."/>
            <person name="Esteves A.C."/>
            <person name="Alves A."/>
        </authorList>
    </citation>
    <scope>NUCLEOTIDE SEQUENCE [LARGE SCALE GENOMIC DNA]</scope>
    <source>
        <strain evidence="6 7">LA-SOL3</strain>
    </source>
</reference>
<evidence type="ECO:0000256" key="3">
    <source>
        <dbReference type="ARBA" id="ARBA00022833"/>
    </source>
</evidence>
<dbReference type="Gene3D" id="6.10.140.2220">
    <property type="match status" value="1"/>
</dbReference>
<feature type="domain" description="MYND-type" evidence="5">
    <location>
        <begin position="12"/>
        <end position="53"/>
    </location>
</feature>